<dbReference type="Pfam" id="PF03928">
    <property type="entry name" value="HbpS-like"/>
    <property type="match status" value="1"/>
</dbReference>
<dbReference type="RefSeq" id="WP_136424566.1">
    <property type="nucleotide sequence ID" value="NZ_OZ241748.1"/>
</dbReference>
<dbReference type="PANTHER" id="PTHR34309">
    <property type="entry name" value="SLR1406 PROTEIN"/>
    <property type="match status" value="1"/>
</dbReference>
<protein>
    <submittedName>
        <fullName evidence="1">Heme-binding protein</fullName>
    </submittedName>
</protein>
<organism evidence="1 2">
    <name type="scientific">Orlajensenia flava</name>
    <dbReference type="NCBI Taxonomy" id="2565934"/>
    <lineage>
        <taxon>Bacteria</taxon>
        <taxon>Bacillati</taxon>
        <taxon>Actinomycetota</taxon>
        <taxon>Actinomycetes</taxon>
        <taxon>Micrococcales</taxon>
        <taxon>Microbacteriaceae</taxon>
        <taxon>Orlajensenia</taxon>
    </lineage>
</organism>
<reference evidence="1 2" key="1">
    <citation type="submission" date="2019-04" db="EMBL/GenBank/DDBJ databases">
        <authorList>
            <person name="Jiang L."/>
        </authorList>
    </citation>
    <scope>NUCLEOTIDE SEQUENCE [LARGE SCALE GENOMIC DNA]</scope>
    <source>
        <strain evidence="1 2">YIM 131861</strain>
    </source>
</reference>
<proteinExistence type="predicted"/>
<dbReference type="EMBL" id="SSSN01000007">
    <property type="protein sequence ID" value="THG33927.1"/>
    <property type="molecule type" value="Genomic_DNA"/>
</dbReference>
<dbReference type="Proteomes" id="UP000307380">
    <property type="component" value="Unassembled WGS sequence"/>
</dbReference>
<dbReference type="PANTHER" id="PTHR34309:SF10">
    <property type="entry name" value="SLR1406 PROTEIN"/>
    <property type="match status" value="1"/>
</dbReference>
<dbReference type="InterPro" id="IPR038084">
    <property type="entry name" value="PduO/GlcC-like_sf"/>
</dbReference>
<dbReference type="InterPro" id="IPR005624">
    <property type="entry name" value="PduO/GlcC-like"/>
</dbReference>
<dbReference type="AlphaFoldDB" id="A0A4V3WTZ5"/>
<gene>
    <name evidence="1" type="ORF">E6C70_10860</name>
</gene>
<dbReference type="SUPFAM" id="SSF143744">
    <property type="entry name" value="GlcG-like"/>
    <property type="match status" value="1"/>
</dbReference>
<keyword evidence="2" id="KW-1185">Reference proteome</keyword>
<dbReference type="Gene3D" id="3.30.450.150">
    <property type="entry name" value="Haem-degrading domain"/>
    <property type="match status" value="1"/>
</dbReference>
<name>A0A4V3WTZ5_9MICO</name>
<dbReference type="InterPro" id="IPR052517">
    <property type="entry name" value="GlcG_carb_metab_protein"/>
</dbReference>
<comment type="caution">
    <text evidence="1">The sequence shown here is derived from an EMBL/GenBank/DDBJ whole genome shotgun (WGS) entry which is preliminary data.</text>
</comment>
<evidence type="ECO:0000313" key="1">
    <source>
        <dbReference type="EMBL" id="THG33927.1"/>
    </source>
</evidence>
<sequence>MLPLATAQDIVGAALEHARTEQMPPMTVAVLDASGQLVAFAREDRSSLLRERIARGKAHGALNMGFGSRALVARAASHPHFFTAVTALADGNLVPVPGGVLVRDADGELIGAVGVSGSVPDADEACAIAGIESVDLSADPGE</sequence>
<dbReference type="OrthoDB" id="9815788at2"/>
<evidence type="ECO:0000313" key="2">
    <source>
        <dbReference type="Proteomes" id="UP000307380"/>
    </source>
</evidence>
<accession>A0A4V3WTZ5</accession>